<sequence>MNYLYKEQIIEVKTKADKIKVSNFLKEQGLILENDVEYTIAILIDDKIVGTGSLSGRILKCIAVQKEFQRLGISTRIVSNLVNEAYFRGNTHLFIYTIPKNEILFIDVGFYKIAEVLDKVCLLENQSNGIGSYTKKLAQHKVEGNNIASIIMNCNPFTLGHQYIIEKAASENDVLHVFIVWENRSSFPSEVRYHLVKEGTKHISNIVLHKGKDYIISDATFPSYFIKDKSSIVEAHTRLDIEIFKEYIVPALGINKRYVGEEPYCPITKQYNETMKALLPLAGVTVEEVKRIGVEDDYISASKVRSLIISGELSKTKKYLPKTTYDFLMSKEGLEIVNKMKDINRRH</sequence>
<dbReference type="STRING" id="415015.SAMN05660462_00389"/>
<comment type="function">
    <text evidence="3">Acetylation of prosthetic group (2-(5''-phosphoribosyl)-3'-dephosphocoenzyme-A) of the gamma subunit of citrate lyase.</text>
</comment>
<dbReference type="GO" id="GO:0008771">
    <property type="term" value="F:[citrate (pro-3S)-lyase] ligase activity"/>
    <property type="evidence" value="ECO:0007669"/>
    <property type="project" value="UniProtKB-EC"/>
</dbReference>
<proteinExistence type="predicted"/>
<dbReference type="PANTHER" id="PTHR40599:SF1">
    <property type="entry name" value="[CITRATE [PRO-3S]-LYASE] LIGASE"/>
    <property type="match status" value="1"/>
</dbReference>
<dbReference type="OrthoDB" id="9779753at2"/>
<evidence type="ECO:0000256" key="2">
    <source>
        <dbReference type="ARBA" id="ARBA00022840"/>
    </source>
</evidence>
<evidence type="ECO:0000256" key="1">
    <source>
        <dbReference type="ARBA" id="ARBA00022741"/>
    </source>
</evidence>
<evidence type="ECO:0000259" key="4">
    <source>
        <dbReference type="PROSITE" id="PS51186"/>
    </source>
</evidence>
<name>A0A1H3KZL2_9FIRM</name>
<dbReference type="InterPro" id="IPR000182">
    <property type="entry name" value="GNAT_dom"/>
</dbReference>
<accession>A0A1H3KZL2</accession>
<evidence type="ECO:0000313" key="5">
    <source>
        <dbReference type="EMBL" id="SDY57603.1"/>
    </source>
</evidence>
<keyword evidence="3 5" id="KW-0436">Ligase</keyword>
<dbReference type="SMART" id="SM00764">
    <property type="entry name" value="Citrate_ly_lig"/>
    <property type="match status" value="1"/>
</dbReference>
<feature type="domain" description="N-acetyltransferase" evidence="4">
    <location>
        <begin position="1"/>
        <end position="129"/>
    </location>
</feature>
<dbReference type="GO" id="GO:0016829">
    <property type="term" value="F:lyase activity"/>
    <property type="evidence" value="ECO:0007669"/>
    <property type="project" value="UniProtKB-KW"/>
</dbReference>
<dbReference type="InterPro" id="IPR013166">
    <property type="entry name" value="Citrate_lyase_ligase_C"/>
</dbReference>
<dbReference type="Proteomes" id="UP000198625">
    <property type="component" value="Unassembled WGS sequence"/>
</dbReference>
<dbReference type="Pfam" id="PF08218">
    <property type="entry name" value="Citrate_ly_lig"/>
    <property type="match status" value="1"/>
</dbReference>
<dbReference type="PROSITE" id="PS51186">
    <property type="entry name" value="GNAT"/>
    <property type="match status" value="1"/>
</dbReference>
<dbReference type="EC" id="6.2.1.22" evidence="3"/>
<dbReference type="SUPFAM" id="SSF55729">
    <property type="entry name" value="Acyl-CoA N-acyltransferases (Nat)"/>
    <property type="match status" value="1"/>
</dbReference>
<dbReference type="NCBIfam" id="TIGR00124">
    <property type="entry name" value="cit_ly_ligase"/>
    <property type="match status" value="1"/>
</dbReference>
<dbReference type="Gene3D" id="3.40.50.620">
    <property type="entry name" value="HUPs"/>
    <property type="match status" value="1"/>
</dbReference>
<dbReference type="InterPro" id="IPR014729">
    <property type="entry name" value="Rossmann-like_a/b/a_fold"/>
</dbReference>
<dbReference type="GO" id="GO:0016747">
    <property type="term" value="F:acyltransferase activity, transferring groups other than amino-acyl groups"/>
    <property type="evidence" value="ECO:0007669"/>
    <property type="project" value="InterPro"/>
</dbReference>
<keyword evidence="5" id="KW-0456">Lyase</keyword>
<organism evidence="5 6">
    <name type="scientific">Proteiniborus ethanoligenes</name>
    <dbReference type="NCBI Taxonomy" id="415015"/>
    <lineage>
        <taxon>Bacteria</taxon>
        <taxon>Bacillati</taxon>
        <taxon>Bacillota</taxon>
        <taxon>Clostridia</taxon>
        <taxon>Eubacteriales</taxon>
        <taxon>Proteiniborus</taxon>
    </lineage>
</organism>
<dbReference type="AlphaFoldDB" id="A0A1H3KZL2"/>
<dbReference type="PIRSF" id="PIRSF005751">
    <property type="entry name" value="Acet_citr_lig"/>
    <property type="match status" value="1"/>
</dbReference>
<dbReference type="RefSeq" id="WP_091726407.1">
    <property type="nucleotide sequence ID" value="NZ_FNQE01000002.1"/>
</dbReference>
<keyword evidence="1 3" id="KW-0547">Nucleotide-binding</keyword>
<dbReference type="Gene3D" id="3.40.630.30">
    <property type="match status" value="1"/>
</dbReference>
<evidence type="ECO:0000256" key="3">
    <source>
        <dbReference type="PIRNR" id="PIRNR005751"/>
    </source>
</evidence>
<reference evidence="6" key="1">
    <citation type="submission" date="2016-10" db="EMBL/GenBank/DDBJ databases">
        <authorList>
            <person name="Varghese N."/>
            <person name="Submissions S."/>
        </authorList>
    </citation>
    <scope>NUCLEOTIDE SEQUENCE [LARGE SCALE GENOMIC DNA]</scope>
    <source>
        <strain evidence="6">DSM 21650</strain>
    </source>
</reference>
<keyword evidence="2 3" id="KW-0067">ATP-binding</keyword>
<evidence type="ECO:0000313" key="6">
    <source>
        <dbReference type="Proteomes" id="UP000198625"/>
    </source>
</evidence>
<comment type="catalytic activity">
    <reaction evidence="3">
        <text>holo-[citrate lyase ACP] + acetate + ATP = acetyl-[citrate lyase ACP] + AMP + diphosphate</text>
        <dbReference type="Rhea" id="RHEA:23788"/>
        <dbReference type="Rhea" id="RHEA-COMP:10158"/>
        <dbReference type="Rhea" id="RHEA-COMP:13710"/>
        <dbReference type="ChEBI" id="CHEBI:30089"/>
        <dbReference type="ChEBI" id="CHEBI:30616"/>
        <dbReference type="ChEBI" id="CHEBI:33019"/>
        <dbReference type="ChEBI" id="CHEBI:82683"/>
        <dbReference type="ChEBI" id="CHEBI:137976"/>
        <dbReference type="ChEBI" id="CHEBI:456215"/>
        <dbReference type="EC" id="6.2.1.22"/>
    </reaction>
</comment>
<dbReference type="NCBIfam" id="TIGR00125">
    <property type="entry name" value="cyt_tran_rel"/>
    <property type="match status" value="1"/>
</dbReference>
<dbReference type="InterPro" id="IPR005216">
    <property type="entry name" value="Citrate_lyase_ligase"/>
</dbReference>
<dbReference type="PANTHER" id="PTHR40599">
    <property type="entry name" value="[CITRATE [PRO-3S]-LYASE] LIGASE"/>
    <property type="match status" value="1"/>
</dbReference>
<dbReference type="InterPro" id="IPR004821">
    <property type="entry name" value="Cyt_trans-like"/>
</dbReference>
<dbReference type="SUPFAM" id="SSF52374">
    <property type="entry name" value="Nucleotidylyl transferase"/>
    <property type="match status" value="1"/>
</dbReference>
<dbReference type="EMBL" id="FNQE01000002">
    <property type="protein sequence ID" value="SDY57603.1"/>
    <property type="molecule type" value="Genomic_DNA"/>
</dbReference>
<gene>
    <name evidence="5" type="ORF">SAMN05660462_00389</name>
</gene>
<dbReference type="GO" id="GO:0005524">
    <property type="term" value="F:ATP binding"/>
    <property type="evidence" value="ECO:0007669"/>
    <property type="project" value="UniProtKB-UniRule"/>
</dbReference>
<dbReference type="InterPro" id="IPR016181">
    <property type="entry name" value="Acyl_CoA_acyltransferase"/>
</dbReference>
<protein>
    <recommendedName>
        <fullName evidence="3">[Citrate [pro-3S]-lyase] ligase</fullName>
        <ecNumber evidence="3">6.2.1.22</ecNumber>
    </recommendedName>
</protein>
<keyword evidence="6" id="KW-1185">Reference proteome</keyword>